<evidence type="ECO:0000313" key="3">
    <source>
        <dbReference type="EMBL" id="CDS10613.1"/>
    </source>
</evidence>
<feature type="chain" id="PRO_5001726535" evidence="2">
    <location>
        <begin position="26"/>
        <end position="89"/>
    </location>
</feature>
<sequence>MQLKIITLLLLVMVLTLSFCDTANAESLAEALKAAATEIRKKLEECPQCKGTPLDRRLSACFKTCDDQKKSVSGGAATTQQSVKSNTKA</sequence>
<name>A0A077WUB6_9FUNG</name>
<keyword evidence="2" id="KW-0732">Signal</keyword>
<gene>
    <name evidence="3" type="ORF">LRAMOSA11099</name>
</gene>
<evidence type="ECO:0000256" key="2">
    <source>
        <dbReference type="SAM" id="SignalP"/>
    </source>
</evidence>
<dbReference type="EMBL" id="LK023337">
    <property type="protein sequence ID" value="CDS10613.1"/>
    <property type="molecule type" value="Genomic_DNA"/>
</dbReference>
<accession>A0A077WUB6</accession>
<dbReference type="AlphaFoldDB" id="A0A077WUB6"/>
<feature type="signal peptide" evidence="2">
    <location>
        <begin position="1"/>
        <end position="25"/>
    </location>
</feature>
<feature type="compositionally biased region" description="Polar residues" evidence="1">
    <location>
        <begin position="76"/>
        <end position="89"/>
    </location>
</feature>
<reference evidence="3" key="1">
    <citation type="journal article" date="2014" name="Genome Announc.">
        <title>De novo whole-genome sequence and genome annotation of Lichtheimia ramosa.</title>
        <authorList>
            <person name="Linde J."/>
            <person name="Schwartze V."/>
            <person name="Binder U."/>
            <person name="Lass-Florl C."/>
            <person name="Voigt K."/>
            <person name="Horn F."/>
        </authorList>
    </citation>
    <scope>NUCLEOTIDE SEQUENCE</scope>
    <source>
        <strain evidence="3">JMRC FSU:6197</strain>
    </source>
</reference>
<feature type="region of interest" description="Disordered" evidence="1">
    <location>
        <begin position="68"/>
        <end position="89"/>
    </location>
</feature>
<protein>
    <submittedName>
        <fullName evidence="3">Uncharacterized protein</fullName>
    </submittedName>
</protein>
<proteinExistence type="predicted"/>
<evidence type="ECO:0000256" key="1">
    <source>
        <dbReference type="SAM" id="MobiDB-lite"/>
    </source>
</evidence>
<organism evidence="3">
    <name type="scientific">Lichtheimia ramosa</name>
    <dbReference type="NCBI Taxonomy" id="688394"/>
    <lineage>
        <taxon>Eukaryota</taxon>
        <taxon>Fungi</taxon>
        <taxon>Fungi incertae sedis</taxon>
        <taxon>Mucoromycota</taxon>
        <taxon>Mucoromycotina</taxon>
        <taxon>Mucoromycetes</taxon>
        <taxon>Mucorales</taxon>
        <taxon>Lichtheimiaceae</taxon>
        <taxon>Lichtheimia</taxon>
    </lineage>
</organism>